<keyword evidence="13 19" id="KW-1133">Transmembrane helix</keyword>
<evidence type="ECO:0000256" key="18">
    <source>
        <dbReference type="RuleBase" id="RU361140"/>
    </source>
</evidence>
<dbReference type="GO" id="GO:0071555">
    <property type="term" value="P:cell wall organization"/>
    <property type="evidence" value="ECO:0007669"/>
    <property type="project" value="TreeGrafter"/>
</dbReference>
<evidence type="ECO:0000256" key="14">
    <source>
        <dbReference type="ARBA" id="ARBA00023136"/>
    </source>
</evidence>
<comment type="catalytic activity">
    <reaction evidence="18">
        <text>a beta-lactam + H2O = a substituted beta-amino acid</text>
        <dbReference type="Rhea" id="RHEA:20401"/>
        <dbReference type="ChEBI" id="CHEBI:15377"/>
        <dbReference type="ChEBI" id="CHEBI:35627"/>
        <dbReference type="ChEBI" id="CHEBI:140347"/>
        <dbReference type="EC" id="3.5.2.6"/>
    </reaction>
</comment>
<dbReference type="InterPro" id="IPR050515">
    <property type="entry name" value="Beta-lactam/transpept"/>
</dbReference>
<evidence type="ECO:0000256" key="2">
    <source>
        <dbReference type="ARBA" id="ARBA00004236"/>
    </source>
</evidence>
<reference evidence="22 23" key="1">
    <citation type="journal article" date="2015" name="Nature">
        <title>rRNA introns, odd ribosomes, and small enigmatic genomes across a large radiation of phyla.</title>
        <authorList>
            <person name="Brown C.T."/>
            <person name="Hug L.A."/>
            <person name="Thomas B.C."/>
            <person name="Sharon I."/>
            <person name="Castelle C.J."/>
            <person name="Singh A."/>
            <person name="Wilkins M.J."/>
            <person name="Williams K.H."/>
            <person name="Banfield J.F."/>
        </authorList>
    </citation>
    <scope>NUCLEOTIDE SEQUENCE [LARGE SCALE GENOMIC DNA]</scope>
</reference>
<protein>
    <recommendedName>
        <fullName evidence="4 18">Beta-lactamase</fullName>
        <ecNumber evidence="4 18">3.5.2.6</ecNumber>
    </recommendedName>
</protein>
<gene>
    <name evidence="22" type="ORF">UU67_C0002G0016</name>
</gene>
<keyword evidence="15 18" id="KW-0046">Antibiotic resistance</keyword>
<dbReference type="EMBL" id="LCBN01000002">
    <property type="protein sequence ID" value="KKS14350.1"/>
    <property type="molecule type" value="Genomic_DNA"/>
</dbReference>
<keyword evidence="14 19" id="KW-0472">Membrane</keyword>
<evidence type="ECO:0000256" key="6">
    <source>
        <dbReference type="ARBA" id="ARBA00022519"/>
    </source>
</evidence>
<evidence type="ECO:0000259" key="20">
    <source>
        <dbReference type="Pfam" id="PF00905"/>
    </source>
</evidence>
<keyword evidence="6" id="KW-0997">Cell inner membrane</keyword>
<dbReference type="GO" id="GO:0008800">
    <property type="term" value="F:beta-lactamase activity"/>
    <property type="evidence" value="ECO:0007669"/>
    <property type="project" value="UniProtKB-UniRule"/>
</dbReference>
<feature type="active site" description="Acyl-ester intermediate" evidence="17">
    <location>
        <position position="320"/>
    </location>
</feature>
<sequence length="615" mass="67870">MKKTRKLGFAFPDQMLKVTGPPGHFRGKGNFEEWEDILLPEYKKKADEDLLSPWRTLIFGLIFLFTFFGIFLRLFHLQVISGKEARVRADENRVALKVVHAPRGVIYDREGRVLAESNPGFRLGEKIITRDEALNLESRNDPTFEQIEIDAIRFYPQGESVAHIVGYVGEIQESELKNSKVYKNGDRIGRAGIEQTYEDVLRGKDGAEIIEIDASGKKIGTIRRVEPVPGQNVILSIDAFLQKQVFETLKKGTEKASSCCSAAAAIDPKNSQVLALASYPSYNNNDFTDPEKNDNTTAYLADSNSPLLNRAIAGQYPPGSTFKIVTALAGLTSGKINKDTEVEDTGVMSLGQWSFPNWYFLQYGRKEGMVNLVKALQRSNDIYFYKVGQMLGEKLLGEEALKFGFGKKSGIDLPGEAEGLIPDSAWKEKNIGDVWYPGDTLHMAIGQGFILATPLQVLAETALVANGGKKLSPHLAVKITNPDGSVSKEFNFKTDEKIFARRDDLDLVRTGLIAVPKEGGTAWPFFNFSIPTAGKTGTAEYGDPKDRTHAWYTSFAPVDDPKIVLTVLVEGGGEGSNVAAPIAKDIYTWYFNPDKNNLKNLDNGIASDSAKMLGE</sequence>
<comment type="subcellular location">
    <subcellularLocation>
        <location evidence="2">Cell membrane</location>
    </subcellularLocation>
    <subcellularLocation>
        <location evidence="1">Membrane</location>
        <topology evidence="1">Single-pass membrane protein</topology>
    </subcellularLocation>
</comment>
<dbReference type="Proteomes" id="UP000034753">
    <property type="component" value="Unassembled WGS sequence"/>
</dbReference>
<dbReference type="GO" id="GO:0008658">
    <property type="term" value="F:penicillin binding"/>
    <property type="evidence" value="ECO:0007669"/>
    <property type="project" value="InterPro"/>
</dbReference>
<evidence type="ECO:0000259" key="21">
    <source>
        <dbReference type="Pfam" id="PF03717"/>
    </source>
</evidence>
<dbReference type="InterPro" id="IPR001460">
    <property type="entry name" value="PCN-bd_Tpept"/>
</dbReference>
<keyword evidence="16" id="KW-0961">Cell wall biogenesis/degradation</keyword>
<dbReference type="GO" id="GO:0005886">
    <property type="term" value="C:plasma membrane"/>
    <property type="evidence" value="ECO:0007669"/>
    <property type="project" value="TreeGrafter"/>
</dbReference>
<dbReference type="PANTHER" id="PTHR30627:SF2">
    <property type="entry name" value="PEPTIDOGLYCAN D,D-TRANSPEPTIDASE MRDA"/>
    <property type="match status" value="1"/>
</dbReference>
<dbReference type="InterPro" id="IPR017790">
    <property type="entry name" value="Penicillin-binding_protein_2"/>
</dbReference>
<evidence type="ECO:0000313" key="23">
    <source>
        <dbReference type="Proteomes" id="UP000034753"/>
    </source>
</evidence>
<dbReference type="EC" id="3.5.2.6" evidence="4 18"/>
<dbReference type="SUPFAM" id="SSF56601">
    <property type="entry name" value="beta-lactamase/transpeptidase-like"/>
    <property type="match status" value="1"/>
</dbReference>
<evidence type="ECO:0000256" key="12">
    <source>
        <dbReference type="ARBA" id="ARBA00022984"/>
    </source>
</evidence>
<evidence type="ECO:0000256" key="16">
    <source>
        <dbReference type="ARBA" id="ARBA00023316"/>
    </source>
</evidence>
<keyword evidence="8 19" id="KW-0812">Transmembrane</keyword>
<dbReference type="InterPro" id="IPR002137">
    <property type="entry name" value="Beta-lactam_class-D_AS"/>
</dbReference>
<dbReference type="SUPFAM" id="SSF56519">
    <property type="entry name" value="Penicillin binding protein dimerisation domain"/>
    <property type="match status" value="1"/>
</dbReference>
<dbReference type="Gene3D" id="3.40.710.10">
    <property type="entry name" value="DD-peptidase/beta-lactamase superfamily"/>
    <property type="match status" value="1"/>
</dbReference>
<comment type="caution">
    <text evidence="22">The sequence shown here is derived from an EMBL/GenBank/DDBJ whole genome shotgun (WGS) entry which is preliminary data.</text>
</comment>
<dbReference type="GO" id="GO:0046677">
    <property type="term" value="P:response to antibiotic"/>
    <property type="evidence" value="ECO:0007669"/>
    <property type="project" value="UniProtKB-UniRule"/>
</dbReference>
<proteinExistence type="inferred from homology"/>
<dbReference type="InterPro" id="IPR036138">
    <property type="entry name" value="PBP_dimer_sf"/>
</dbReference>
<dbReference type="Gene3D" id="3.90.1310.10">
    <property type="entry name" value="Penicillin-binding protein 2a (Domain 2)"/>
    <property type="match status" value="1"/>
</dbReference>
<dbReference type="GO" id="GO:0009252">
    <property type="term" value="P:peptidoglycan biosynthetic process"/>
    <property type="evidence" value="ECO:0007669"/>
    <property type="project" value="InterPro"/>
</dbReference>
<evidence type="ECO:0000256" key="3">
    <source>
        <dbReference type="ARBA" id="ARBA00007898"/>
    </source>
</evidence>
<evidence type="ECO:0000256" key="10">
    <source>
        <dbReference type="ARBA" id="ARBA00022801"/>
    </source>
</evidence>
<feature type="domain" description="Penicillin-binding protein dimerisation" evidence="21">
    <location>
        <begin position="146"/>
        <end position="222"/>
    </location>
</feature>
<evidence type="ECO:0000256" key="1">
    <source>
        <dbReference type="ARBA" id="ARBA00004167"/>
    </source>
</evidence>
<evidence type="ECO:0000256" key="17">
    <source>
        <dbReference type="PIRSR" id="PIRSR602137-50"/>
    </source>
</evidence>
<keyword evidence="5" id="KW-1003">Cell membrane</keyword>
<name>A0A0G0WNH4_9BACT</name>
<dbReference type="PROSITE" id="PS00337">
    <property type="entry name" value="BETA_LACTAMASE_D"/>
    <property type="match status" value="1"/>
</dbReference>
<evidence type="ECO:0000256" key="4">
    <source>
        <dbReference type="ARBA" id="ARBA00012865"/>
    </source>
</evidence>
<evidence type="ECO:0000256" key="15">
    <source>
        <dbReference type="ARBA" id="ARBA00023251"/>
    </source>
</evidence>
<evidence type="ECO:0000256" key="9">
    <source>
        <dbReference type="ARBA" id="ARBA00022729"/>
    </source>
</evidence>
<dbReference type="PANTHER" id="PTHR30627">
    <property type="entry name" value="PEPTIDOGLYCAN D,D-TRANSPEPTIDASE"/>
    <property type="match status" value="1"/>
</dbReference>
<dbReference type="GO" id="GO:0017001">
    <property type="term" value="P:antibiotic catabolic process"/>
    <property type="evidence" value="ECO:0007669"/>
    <property type="project" value="InterPro"/>
</dbReference>
<dbReference type="Pfam" id="PF03717">
    <property type="entry name" value="PBP_dimer"/>
    <property type="match status" value="1"/>
</dbReference>
<comment type="similarity">
    <text evidence="3 18">Belongs to the class-D beta-lactamase family.</text>
</comment>
<dbReference type="Pfam" id="PF00905">
    <property type="entry name" value="Transpeptidase"/>
    <property type="match status" value="1"/>
</dbReference>
<keyword evidence="7" id="KW-0645">Protease</keyword>
<keyword evidence="11" id="KW-0133">Cell shape</keyword>
<evidence type="ECO:0000256" key="5">
    <source>
        <dbReference type="ARBA" id="ARBA00022475"/>
    </source>
</evidence>
<evidence type="ECO:0000256" key="19">
    <source>
        <dbReference type="SAM" id="Phobius"/>
    </source>
</evidence>
<dbReference type="InterPro" id="IPR012338">
    <property type="entry name" value="Beta-lactam/transpept-like"/>
</dbReference>
<evidence type="ECO:0000256" key="13">
    <source>
        <dbReference type="ARBA" id="ARBA00022989"/>
    </source>
</evidence>
<accession>A0A0G0WNH4</accession>
<feature type="transmembrane region" description="Helical" evidence="19">
    <location>
        <begin position="54"/>
        <end position="75"/>
    </location>
</feature>
<keyword evidence="12" id="KW-0573">Peptidoglycan synthesis</keyword>
<keyword evidence="10 18" id="KW-0378">Hydrolase</keyword>
<organism evidence="22 23">
    <name type="scientific">Candidatus Daviesbacteria bacterium GW2011_GWB1_41_5</name>
    <dbReference type="NCBI Taxonomy" id="1618429"/>
    <lineage>
        <taxon>Bacteria</taxon>
        <taxon>Candidatus Daviesiibacteriota</taxon>
    </lineage>
</organism>
<dbReference type="NCBIfam" id="TIGR03423">
    <property type="entry name" value="pbp2_mrdA"/>
    <property type="match status" value="1"/>
</dbReference>
<dbReference type="AlphaFoldDB" id="A0A0G0WNH4"/>
<evidence type="ECO:0000256" key="8">
    <source>
        <dbReference type="ARBA" id="ARBA00022692"/>
    </source>
</evidence>
<evidence type="ECO:0000256" key="7">
    <source>
        <dbReference type="ARBA" id="ARBA00022670"/>
    </source>
</evidence>
<feature type="domain" description="Penicillin-binding protein transpeptidase" evidence="20">
    <location>
        <begin position="262"/>
        <end position="587"/>
    </location>
</feature>
<evidence type="ECO:0000256" key="11">
    <source>
        <dbReference type="ARBA" id="ARBA00022960"/>
    </source>
</evidence>
<dbReference type="InterPro" id="IPR005311">
    <property type="entry name" value="PBP_dimer"/>
</dbReference>
<dbReference type="GO" id="GO:0009002">
    <property type="term" value="F:serine-type D-Ala-D-Ala carboxypeptidase activity"/>
    <property type="evidence" value="ECO:0007669"/>
    <property type="project" value="InterPro"/>
</dbReference>
<keyword evidence="9" id="KW-0732">Signal</keyword>
<feature type="modified residue" description="N6-carboxylysine" evidence="17">
    <location>
        <position position="323"/>
    </location>
</feature>
<evidence type="ECO:0000313" key="22">
    <source>
        <dbReference type="EMBL" id="KKS14350.1"/>
    </source>
</evidence>